<organism evidence="3 4">
    <name type="scientific">Kolteria novifilia</name>
    <dbReference type="NCBI Taxonomy" id="2527975"/>
    <lineage>
        <taxon>Bacteria</taxon>
        <taxon>Pseudomonadati</taxon>
        <taxon>Planctomycetota</taxon>
        <taxon>Planctomycetia</taxon>
        <taxon>Kolteriales</taxon>
        <taxon>Kolteriaceae</taxon>
        <taxon>Kolteria</taxon>
    </lineage>
</organism>
<dbReference type="InterPro" id="IPR041527">
    <property type="entry name" value="YhcG_N"/>
</dbReference>
<reference evidence="3 4" key="1">
    <citation type="submission" date="2019-02" db="EMBL/GenBank/DDBJ databases">
        <title>Deep-cultivation of Planctomycetes and their phenomic and genomic characterization uncovers novel biology.</title>
        <authorList>
            <person name="Wiegand S."/>
            <person name="Jogler M."/>
            <person name="Boedeker C."/>
            <person name="Pinto D."/>
            <person name="Vollmers J."/>
            <person name="Rivas-Marin E."/>
            <person name="Kohn T."/>
            <person name="Peeters S.H."/>
            <person name="Heuer A."/>
            <person name="Rast P."/>
            <person name="Oberbeckmann S."/>
            <person name="Bunk B."/>
            <person name="Jeske O."/>
            <person name="Meyerdierks A."/>
            <person name="Storesund J.E."/>
            <person name="Kallscheuer N."/>
            <person name="Luecker S."/>
            <person name="Lage O.M."/>
            <person name="Pohl T."/>
            <person name="Merkel B.J."/>
            <person name="Hornburger P."/>
            <person name="Mueller R.-W."/>
            <person name="Bruemmer F."/>
            <person name="Labrenz M."/>
            <person name="Spormann A.M."/>
            <person name="Op den Camp H."/>
            <person name="Overmann J."/>
            <person name="Amann R."/>
            <person name="Jetten M.S.M."/>
            <person name="Mascher T."/>
            <person name="Medema M.H."/>
            <person name="Devos D.P."/>
            <person name="Kaster A.-K."/>
            <person name="Ovreas L."/>
            <person name="Rohde M."/>
            <person name="Galperin M.Y."/>
            <person name="Jogler C."/>
        </authorList>
    </citation>
    <scope>NUCLEOTIDE SEQUENCE [LARGE SCALE GENOMIC DNA]</scope>
    <source>
        <strain evidence="3 4">Pan216</strain>
    </source>
</reference>
<dbReference type="Proteomes" id="UP000317093">
    <property type="component" value="Chromosome"/>
</dbReference>
<dbReference type="RefSeq" id="WP_145254167.1">
    <property type="nucleotide sequence ID" value="NZ_CP036279.1"/>
</dbReference>
<feature type="compositionally biased region" description="Polar residues" evidence="1">
    <location>
        <begin position="268"/>
        <end position="282"/>
    </location>
</feature>
<dbReference type="KEGG" id="knv:Pan216_04450"/>
<dbReference type="InterPro" id="IPR053148">
    <property type="entry name" value="PD-DEXK-like_domain"/>
</dbReference>
<accession>A0A518AY27</accession>
<evidence type="ECO:0000259" key="2">
    <source>
        <dbReference type="Pfam" id="PF17761"/>
    </source>
</evidence>
<dbReference type="EMBL" id="CP036279">
    <property type="protein sequence ID" value="QDU59614.1"/>
    <property type="molecule type" value="Genomic_DNA"/>
</dbReference>
<evidence type="ECO:0000256" key="1">
    <source>
        <dbReference type="SAM" id="MobiDB-lite"/>
    </source>
</evidence>
<dbReference type="AlphaFoldDB" id="A0A518AY27"/>
<feature type="domain" description="YhcG N-terminal" evidence="2">
    <location>
        <begin position="23"/>
        <end position="194"/>
    </location>
</feature>
<evidence type="ECO:0000313" key="3">
    <source>
        <dbReference type="EMBL" id="QDU59614.1"/>
    </source>
</evidence>
<proteinExistence type="predicted"/>
<sequence length="312" mass="35594">MTKKRLPSAASSLPSGFTDLLGEVKLRIQTAQTRAMFSVNAELIRLYWDIGRLIEDRQQREGWGASVIPRLSAELRNELPEIKGFSQRNIGNMIAFYRAYPRPEEFLQQAAAKLPAPEKVQQAAAKTGISSKEPQPVAQMAESLLWTIPWYHHFVLLQKVKDLTARRWYMERTLVNGWSRNVLTLMIESEAHRRTGKAVSNFERQLLAQQSDLVQQTLKDPYIFDFLTLDEPFHERELETALLRLLANSGTDGTKAPFFPIRNEARMGTTTVNRHQRSSGPSMRSWPTRPGQRIATSKRPQHHGKPSPHSGE</sequence>
<evidence type="ECO:0000313" key="4">
    <source>
        <dbReference type="Proteomes" id="UP000317093"/>
    </source>
</evidence>
<dbReference type="PANTHER" id="PTHR30547:SF0">
    <property type="entry name" value="BLR8175 PROTEIN"/>
    <property type="match status" value="1"/>
</dbReference>
<dbReference type="PANTHER" id="PTHR30547">
    <property type="entry name" value="UNCHARACTERIZED PROTEIN YHCG-RELATED"/>
    <property type="match status" value="1"/>
</dbReference>
<gene>
    <name evidence="3" type="ORF">Pan216_04450</name>
</gene>
<dbReference type="OrthoDB" id="9801263at2"/>
<name>A0A518AY27_9BACT</name>
<feature type="region of interest" description="Disordered" evidence="1">
    <location>
        <begin position="264"/>
        <end position="312"/>
    </location>
</feature>
<dbReference type="Pfam" id="PF17761">
    <property type="entry name" value="DUF1016_N"/>
    <property type="match status" value="1"/>
</dbReference>
<protein>
    <recommendedName>
        <fullName evidence="2">YhcG N-terminal domain-containing protein</fullName>
    </recommendedName>
</protein>
<keyword evidence="4" id="KW-1185">Reference proteome</keyword>